<reference evidence="3 4" key="1">
    <citation type="submission" date="2016-06" db="EMBL/GenBank/DDBJ databases">
        <authorList>
            <person name="Kjaerup R.B."/>
            <person name="Dalgaard T.S."/>
            <person name="Juul-Madsen H.R."/>
        </authorList>
    </citation>
    <scope>NUCLEOTIDE SEQUENCE [LARGE SCALE GENOMIC DNA]</scope>
    <source>
        <strain evidence="3 4">373-A1</strain>
    </source>
</reference>
<feature type="domain" description="Phosphoribosyltransferase" evidence="2">
    <location>
        <begin position="154"/>
        <end position="208"/>
    </location>
</feature>
<dbReference type="RefSeq" id="WP_027097045.1">
    <property type="nucleotide sequence ID" value="NZ_CABHIH010000002.1"/>
</dbReference>
<dbReference type="OrthoDB" id="9779910at2"/>
<dbReference type="InterPro" id="IPR000836">
    <property type="entry name" value="PRTase_dom"/>
</dbReference>
<evidence type="ECO:0000313" key="4">
    <source>
        <dbReference type="Proteomes" id="UP000092714"/>
    </source>
</evidence>
<dbReference type="eggNOG" id="COG1040">
    <property type="taxonomic scope" value="Bacteria"/>
</dbReference>
<comment type="caution">
    <text evidence="3">The sequence shown here is derived from an EMBL/GenBank/DDBJ whole genome shotgun (WGS) entry which is preliminary data.</text>
</comment>
<evidence type="ECO:0000259" key="2">
    <source>
        <dbReference type="Pfam" id="PF00156"/>
    </source>
</evidence>
<dbReference type="AlphaFoldDB" id="A0A174UKX1"/>
<dbReference type="Pfam" id="PF00156">
    <property type="entry name" value="Pribosyltran"/>
    <property type="match status" value="1"/>
</dbReference>
<dbReference type="InterPro" id="IPR051910">
    <property type="entry name" value="ComF/GntX_DNA_util-trans"/>
</dbReference>
<dbReference type="InterPro" id="IPR029057">
    <property type="entry name" value="PRTase-like"/>
</dbReference>
<organism evidence="3 4">
    <name type="scientific">Clostridium paraputrificum</name>
    <dbReference type="NCBI Taxonomy" id="29363"/>
    <lineage>
        <taxon>Bacteria</taxon>
        <taxon>Bacillati</taxon>
        <taxon>Bacillota</taxon>
        <taxon>Clostridia</taxon>
        <taxon>Eubacteriales</taxon>
        <taxon>Clostridiaceae</taxon>
        <taxon>Clostridium</taxon>
    </lineage>
</organism>
<dbReference type="PANTHER" id="PTHR47505">
    <property type="entry name" value="DNA UTILIZATION PROTEIN YHGH"/>
    <property type="match status" value="1"/>
</dbReference>
<evidence type="ECO:0000256" key="1">
    <source>
        <dbReference type="ARBA" id="ARBA00008007"/>
    </source>
</evidence>
<dbReference type="PANTHER" id="PTHR47505:SF1">
    <property type="entry name" value="DNA UTILIZATION PROTEIN YHGH"/>
    <property type="match status" value="1"/>
</dbReference>
<name>A0A174UKX1_9CLOT</name>
<dbReference type="GeneID" id="42774876"/>
<protein>
    <recommendedName>
        <fullName evidence="2">Phosphoribosyltransferase domain-containing protein</fullName>
    </recommendedName>
</protein>
<sequence length="213" mass="24646">MGKRIIKVLSIIKRSLLEIIYPRDSKCIVCGEENTYGLCHKCKFSITYCDNGELCLGYYKGVLKELILKFKFKGRFDAGEELIKLVEERLVNFIEKDYIITYIPIGKESLKIRGFNQCEYLAKELGLRNNFTILNTLKRVKDNKIQKTLKREERLKNIKGVFEVINREEVKGKKFIILDDVITTGATLHEAERVLKEAGVVQIKLLTMAKSYV</sequence>
<dbReference type="Proteomes" id="UP000092714">
    <property type="component" value="Unassembled WGS sequence"/>
</dbReference>
<gene>
    <name evidence="3" type="ORF">CP373A1_03810</name>
</gene>
<keyword evidence="4" id="KW-1185">Reference proteome</keyword>
<accession>A0A174UKX1</accession>
<evidence type="ECO:0000313" key="3">
    <source>
        <dbReference type="EMBL" id="OBY11533.1"/>
    </source>
</evidence>
<dbReference type="CDD" id="cd06223">
    <property type="entry name" value="PRTases_typeI"/>
    <property type="match status" value="1"/>
</dbReference>
<comment type="similarity">
    <text evidence="1">Belongs to the ComF/GntX family.</text>
</comment>
<dbReference type="Gene3D" id="3.40.50.2020">
    <property type="match status" value="1"/>
</dbReference>
<proteinExistence type="inferred from homology"/>
<dbReference type="SUPFAM" id="SSF53271">
    <property type="entry name" value="PRTase-like"/>
    <property type="match status" value="1"/>
</dbReference>
<dbReference type="EMBL" id="MAPZ01000011">
    <property type="protein sequence ID" value="OBY11533.1"/>
    <property type="molecule type" value="Genomic_DNA"/>
</dbReference>